<dbReference type="PANTHER" id="PTHR31225:SF93">
    <property type="entry name" value="ALPHA-HUMULENE_(-)-(E)-BETA-CARYOPHYLLENE SYNTHASE"/>
    <property type="match status" value="1"/>
</dbReference>
<name>A0A8S9H7V6_BRACR</name>
<sequence>MEAARIGLGPNNLHLLCNTNKLSLFPRRLLQHNAFSSKNPLKHGLSLRVRATTESSSGDLESTRPLANFPPSFWGDYFLSVHVDESKFDALATEIESVMQPKVRVRLLSPDSGDKEKIRLIHLLISLGIAHYYENEIEEILDHAFKNLDALIKDECDLETIAIMFEVFRLYRHKMSCDAFDRFKGEDGRLKESLGTDIRGMLQLYEAAHLRASSEDIMEEALSFTRNHLESLAKSASPHLSKHIQKQLYIPRYLCSEIVVAREYISFYEQEEGHDETLLKFAKLNFNFCQLTYVKELKDITKWWSDLDFATKLPFVRNRCVEIYLAGLALYVEPRYSVGRVYAAKLTMLLTCVDDICDAYATVPEVASLVDAFQRWDLSTIEELPSYMRIIYREVLGYVEEIDREMRARGRSQSVQPTIDECKSLVIAYLEIAKWARAGHVPSFDEYMKVGLLTAGMDDLAAYGYIAMHDDCDEKQLIEWFYSKPKIIQALSSYFRIQNDIASFEVRRLNNSDNYYLRISSIYIHTWTYKISL</sequence>
<dbReference type="InterPro" id="IPR044814">
    <property type="entry name" value="Terpene_cyclase_plant_C1"/>
</dbReference>
<accession>A0A8S9H7V6</accession>
<dbReference type="PANTHER" id="PTHR31225">
    <property type="entry name" value="OS04G0344100 PROTEIN-RELATED"/>
    <property type="match status" value="1"/>
</dbReference>
<keyword evidence="2" id="KW-0479">Metal-binding</keyword>
<comment type="caution">
    <text evidence="8">The sequence shown here is derived from an EMBL/GenBank/DDBJ whole genome shotgun (WGS) entry which is preliminary data.</text>
</comment>
<dbReference type="Pfam" id="PF01397">
    <property type="entry name" value="Terpene_synth"/>
    <property type="match status" value="1"/>
</dbReference>
<evidence type="ECO:0000313" key="8">
    <source>
        <dbReference type="EMBL" id="KAF2554625.1"/>
    </source>
</evidence>
<evidence type="ECO:0000259" key="6">
    <source>
        <dbReference type="Pfam" id="PF01397"/>
    </source>
</evidence>
<comment type="similarity">
    <text evidence="5">Belongs to the terpene synthase family. Tpsa subfamily.</text>
</comment>
<dbReference type="GO" id="GO:0000287">
    <property type="term" value="F:magnesium ion binding"/>
    <property type="evidence" value="ECO:0007669"/>
    <property type="project" value="InterPro"/>
</dbReference>
<dbReference type="Gene3D" id="1.50.10.130">
    <property type="entry name" value="Terpene synthase, N-terminal domain"/>
    <property type="match status" value="1"/>
</dbReference>
<dbReference type="InterPro" id="IPR008949">
    <property type="entry name" value="Isoprenoid_synthase_dom_sf"/>
</dbReference>
<dbReference type="Pfam" id="PF03936">
    <property type="entry name" value="Terpene_synth_C"/>
    <property type="match status" value="1"/>
</dbReference>
<evidence type="ECO:0000256" key="5">
    <source>
        <dbReference type="ARBA" id="ARBA00038405"/>
    </source>
</evidence>
<evidence type="ECO:0000256" key="2">
    <source>
        <dbReference type="ARBA" id="ARBA00022723"/>
    </source>
</evidence>
<dbReference type="EMBL" id="QGKW02001940">
    <property type="protein sequence ID" value="KAF2554625.1"/>
    <property type="molecule type" value="Genomic_DNA"/>
</dbReference>
<dbReference type="Gene3D" id="1.10.600.10">
    <property type="entry name" value="Farnesyl Diphosphate Synthase"/>
    <property type="match status" value="1"/>
</dbReference>
<evidence type="ECO:0000256" key="3">
    <source>
        <dbReference type="ARBA" id="ARBA00022842"/>
    </source>
</evidence>
<dbReference type="AlphaFoldDB" id="A0A8S9H7V6"/>
<organism evidence="8 9">
    <name type="scientific">Brassica cretica</name>
    <name type="common">Mustard</name>
    <dbReference type="NCBI Taxonomy" id="69181"/>
    <lineage>
        <taxon>Eukaryota</taxon>
        <taxon>Viridiplantae</taxon>
        <taxon>Streptophyta</taxon>
        <taxon>Embryophyta</taxon>
        <taxon>Tracheophyta</taxon>
        <taxon>Spermatophyta</taxon>
        <taxon>Magnoliopsida</taxon>
        <taxon>eudicotyledons</taxon>
        <taxon>Gunneridae</taxon>
        <taxon>Pentapetalae</taxon>
        <taxon>rosids</taxon>
        <taxon>malvids</taxon>
        <taxon>Brassicales</taxon>
        <taxon>Brassicaceae</taxon>
        <taxon>Brassiceae</taxon>
        <taxon>Brassica</taxon>
    </lineage>
</organism>
<dbReference type="InterPro" id="IPR050148">
    <property type="entry name" value="Terpene_synthase-like"/>
</dbReference>
<dbReference type="GO" id="GO:0016102">
    <property type="term" value="P:diterpenoid biosynthetic process"/>
    <property type="evidence" value="ECO:0007669"/>
    <property type="project" value="InterPro"/>
</dbReference>
<dbReference type="InterPro" id="IPR036965">
    <property type="entry name" value="Terpene_synth_N_sf"/>
</dbReference>
<reference evidence="8" key="1">
    <citation type="submission" date="2019-12" db="EMBL/GenBank/DDBJ databases">
        <title>Genome sequencing and annotation of Brassica cretica.</title>
        <authorList>
            <person name="Studholme D.J."/>
            <person name="Sarris P.F."/>
        </authorList>
    </citation>
    <scope>NUCLEOTIDE SEQUENCE</scope>
    <source>
        <strain evidence="8">PFS-001/15</strain>
        <tissue evidence="8">Leaf</tissue>
    </source>
</reference>
<protein>
    <recommendedName>
        <fullName evidence="10">(+)-delta-cadinene synthase</fullName>
    </recommendedName>
</protein>
<dbReference type="Proteomes" id="UP000712281">
    <property type="component" value="Unassembled WGS sequence"/>
</dbReference>
<dbReference type="FunFam" id="1.50.10.130:FF:000001">
    <property type="entry name" value="Isoprene synthase, chloroplastic"/>
    <property type="match status" value="1"/>
</dbReference>
<dbReference type="SUPFAM" id="SSF48576">
    <property type="entry name" value="Terpenoid synthases"/>
    <property type="match status" value="1"/>
</dbReference>
<evidence type="ECO:0000256" key="4">
    <source>
        <dbReference type="ARBA" id="ARBA00023239"/>
    </source>
</evidence>
<dbReference type="InterPro" id="IPR008930">
    <property type="entry name" value="Terpenoid_cyclase/PrenylTrfase"/>
</dbReference>
<dbReference type="InterPro" id="IPR005630">
    <property type="entry name" value="Terpene_synthase_metal-bd"/>
</dbReference>
<evidence type="ECO:0000259" key="7">
    <source>
        <dbReference type="Pfam" id="PF03936"/>
    </source>
</evidence>
<dbReference type="GO" id="GO:0010333">
    <property type="term" value="F:terpene synthase activity"/>
    <property type="evidence" value="ECO:0007669"/>
    <property type="project" value="InterPro"/>
</dbReference>
<evidence type="ECO:0008006" key="10">
    <source>
        <dbReference type="Google" id="ProtNLM"/>
    </source>
</evidence>
<proteinExistence type="inferred from homology"/>
<keyword evidence="3" id="KW-0460">Magnesium</keyword>
<evidence type="ECO:0000313" key="9">
    <source>
        <dbReference type="Proteomes" id="UP000712281"/>
    </source>
</evidence>
<dbReference type="InterPro" id="IPR001906">
    <property type="entry name" value="Terpene_synth_N"/>
</dbReference>
<evidence type="ECO:0000256" key="1">
    <source>
        <dbReference type="ARBA" id="ARBA00001936"/>
    </source>
</evidence>
<dbReference type="SUPFAM" id="SSF48239">
    <property type="entry name" value="Terpenoid cyclases/Protein prenyltransferases"/>
    <property type="match status" value="1"/>
</dbReference>
<dbReference type="CDD" id="cd00684">
    <property type="entry name" value="Terpene_cyclase_plant_C1"/>
    <property type="match status" value="1"/>
</dbReference>
<gene>
    <name evidence="8" type="ORF">F2Q68_00017739</name>
</gene>
<comment type="cofactor">
    <cofactor evidence="1">
        <name>Mn(2+)</name>
        <dbReference type="ChEBI" id="CHEBI:29035"/>
    </cofactor>
</comment>
<keyword evidence="4" id="KW-0456">Lyase</keyword>
<feature type="domain" description="Terpene synthase metal-binding" evidence="7">
    <location>
        <begin position="306"/>
        <end position="506"/>
    </location>
</feature>
<feature type="domain" description="Terpene synthase N-terminal" evidence="6">
    <location>
        <begin position="74"/>
        <end position="248"/>
    </location>
</feature>